<sequence length="313" mass="35699">MHFHHPVYRDLKPLPKRSYSQNLAPLRPKESCIIAHSGSLVAEPSYNAKVQSTKKSQEQSLEIIKISINKCPTNPVSGRNQLAQLKRPIMGYQSRADQYMQKKQYICSPYQEVYPTISSVSPYESPVNRSELILANPESFVSNSEQDHGRMTRRNVTQVYINGGISDCVKSVPDILKKCKNIIRSKSQRSHFNSKKRIKNCIKTYLNKKQPLYKKSAFTKSKFPSISTGGMYLTEPKQALPIRPALKKDLRRHSSNNRAKSVAILLGQVSHQKAGYNKIRGMIPTFPLKYDRKRLKSLTRRDSYLGSISEKSL</sequence>
<dbReference type="EMBL" id="CAMPGE010003077">
    <property type="protein sequence ID" value="CAI2361900.1"/>
    <property type="molecule type" value="Genomic_DNA"/>
</dbReference>
<gene>
    <name evidence="1" type="ORF">ECRASSUSDP1_LOCUS3215</name>
</gene>
<proteinExistence type="predicted"/>
<reference evidence="1" key="1">
    <citation type="submission" date="2023-07" db="EMBL/GenBank/DDBJ databases">
        <authorList>
            <consortium name="AG Swart"/>
            <person name="Singh M."/>
            <person name="Singh A."/>
            <person name="Seah K."/>
            <person name="Emmerich C."/>
        </authorList>
    </citation>
    <scope>NUCLEOTIDE SEQUENCE</scope>
    <source>
        <strain evidence="1">DP1</strain>
    </source>
</reference>
<organism evidence="1 2">
    <name type="scientific">Euplotes crassus</name>
    <dbReference type="NCBI Taxonomy" id="5936"/>
    <lineage>
        <taxon>Eukaryota</taxon>
        <taxon>Sar</taxon>
        <taxon>Alveolata</taxon>
        <taxon>Ciliophora</taxon>
        <taxon>Intramacronucleata</taxon>
        <taxon>Spirotrichea</taxon>
        <taxon>Hypotrichia</taxon>
        <taxon>Euplotida</taxon>
        <taxon>Euplotidae</taxon>
        <taxon>Moneuplotes</taxon>
    </lineage>
</organism>
<evidence type="ECO:0000313" key="1">
    <source>
        <dbReference type="EMBL" id="CAI2361900.1"/>
    </source>
</evidence>
<dbReference type="Proteomes" id="UP001295684">
    <property type="component" value="Unassembled WGS sequence"/>
</dbReference>
<protein>
    <submittedName>
        <fullName evidence="1">Uncharacterized protein</fullName>
    </submittedName>
</protein>
<keyword evidence="2" id="KW-1185">Reference proteome</keyword>
<dbReference type="AlphaFoldDB" id="A0AAD1U467"/>
<comment type="caution">
    <text evidence="1">The sequence shown here is derived from an EMBL/GenBank/DDBJ whole genome shotgun (WGS) entry which is preliminary data.</text>
</comment>
<name>A0AAD1U467_EUPCR</name>
<accession>A0AAD1U467</accession>
<evidence type="ECO:0000313" key="2">
    <source>
        <dbReference type="Proteomes" id="UP001295684"/>
    </source>
</evidence>